<feature type="transmembrane region" description="Helical" evidence="1">
    <location>
        <begin position="185"/>
        <end position="205"/>
    </location>
</feature>
<keyword evidence="1" id="KW-1133">Transmembrane helix</keyword>
<keyword evidence="1" id="KW-0472">Membrane</keyword>
<reference evidence="2" key="1">
    <citation type="submission" date="2020-08" db="EMBL/GenBank/DDBJ databases">
        <title>Genome public.</title>
        <authorList>
            <person name="Liu C."/>
            <person name="Sun Q."/>
        </authorList>
    </citation>
    <scope>NUCLEOTIDE SEQUENCE</scope>
    <source>
        <strain evidence="2">BX7</strain>
    </source>
</reference>
<feature type="transmembrane region" description="Helical" evidence="1">
    <location>
        <begin position="12"/>
        <end position="40"/>
    </location>
</feature>
<dbReference type="AlphaFoldDB" id="A0A926DGG8"/>
<dbReference type="Pfam" id="PF09991">
    <property type="entry name" value="DUF2232"/>
    <property type="match status" value="1"/>
</dbReference>
<dbReference type="Proteomes" id="UP000620366">
    <property type="component" value="Unassembled WGS sequence"/>
</dbReference>
<protein>
    <submittedName>
        <fullName evidence="2">DUF2232 domain-containing protein</fullName>
    </submittedName>
</protein>
<dbReference type="InterPro" id="IPR018710">
    <property type="entry name" value="DUF2232"/>
</dbReference>
<dbReference type="EMBL" id="JACRSP010000003">
    <property type="protein sequence ID" value="MBC8536610.1"/>
    <property type="molecule type" value="Genomic_DNA"/>
</dbReference>
<evidence type="ECO:0000313" key="3">
    <source>
        <dbReference type="Proteomes" id="UP000620366"/>
    </source>
</evidence>
<gene>
    <name evidence="2" type="ORF">H8695_07920</name>
</gene>
<feature type="transmembrane region" description="Helical" evidence="1">
    <location>
        <begin position="47"/>
        <end position="71"/>
    </location>
</feature>
<dbReference type="RefSeq" id="WP_249300450.1">
    <property type="nucleotide sequence ID" value="NZ_JACRSP010000003.1"/>
</dbReference>
<evidence type="ECO:0000256" key="1">
    <source>
        <dbReference type="SAM" id="Phobius"/>
    </source>
</evidence>
<feature type="transmembrane region" description="Helical" evidence="1">
    <location>
        <begin position="105"/>
        <end position="127"/>
    </location>
</feature>
<accession>A0A926DGG8</accession>
<keyword evidence="3" id="KW-1185">Reference proteome</keyword>
<evidence type="ECO:0000313" key="2">
    <source>
        <dbReference type="EMBL" id="MBC8536610.1"/>
    </source>
</evidence>
<feature type="transmembrane region" description="Helical" evidence="1">
    <location>
        <begin position="283"/>
        <end position="311"/>
    </location>
</feature>
<feature type="transmembrane region" description="Helical" evidence="1">
    <location>
        <begin position="251"/>
        <end position="271"/>
    </location>
</feature>
<sequence>MIKREGTPSNGFLILINILVVVFSMVIHVSPGLSVAAVFAAAGSYGCLVVTAPVYMAVLTPAVAGVCAALLTRDVLAAAVTLALFVPAGLVIGLALRRGLPFKTAALYACSVLAVVFAASLLLNAWFATGTFGVESVITYLDMIFTEFQQAYDELIESARQMLSSEQIAYMRDYVGQMTQMLRNLMAGLLLAAAVGLGGLATLLAQKLSERGLALPKSSVLDSFRVSRVGGVVYLAASLVAMVAPGVPGTVAMNLMMVLLCPFLLEGVGTLRRLGRRIRLSPVKVMLILVLMLFLFSPSGIVMFLSFAGAFDAVTGEKKPPLLR</sequence>
<feature type="transmembrane region" description="Helical" evidence="1">
    <location>
        <begin position="77"/>
        <end position="96"/>
    </location>
</feature>
<proteinExistence type="predicted"/>
<keyword evidence="1" id="KW-0812">Transmembrane</keyword>
<organism evidence="2 3">
    <name type="scientific">Feifania hominis</name>
    <dbReference type="NCBI Taxonomy" id="2763660"/>
    <lineage>
        <taxon>Bacteria</taxon>
        <taxon>Bacillati</taxon>
        <taxon>Bacillota</taxon>
        <taxon>Clostridia</taxon>
        <taxon>Eubacteriales</taxon>
        <taxon>Feifaniaceae</taxon>
        <taxon>Feifania</taxon>
    </lineage>
</organism>
<name>A0A926DGG8_9FIRM</name>
<comment type="caution">
    <text evidence="2">The sequence shown here is derived from an EMBL/GenBank/DDBJ whole genome shotgun (WGS) entry which is preliminary data.</text>
</comment>